<dbReference type="PANTHER" id="PTHR43852:SF3">
    <property type="entry name" value="NUCLEOTIDYLTRANSFERASE"/>
    <property type="match status" value="1"/>
</dbReference>
<proteinExistence type="predicted"/>
<sequence>MTPRHQIERLLQDEPRVQFAVLVGSQANGTATDRSDWDIALQWTRDLNPFETLEHAELLKQRMSQATGVHPDKIDLIDLATARLAMRAVVAEEGIVLKGADTLAWHHFLTATWAALEDFYWRKRHAA</sequence>
<dbReference type="CDD" id="cd05403">
    <property type="entry name" value="NT_KNTase_like"/>
    <property type="match status" value="1"/>
</dbReference>
<accession>A0A7X7LYL1</accession>
<evidence type="ECO:0000313" key="2">
    <source>
        <dbReference type="EMBL" id="NLF55786.1"/>
    </source>
</evidence>
<reference evidence="2 3" key="1">
    <citation type="journal article" date="2020" name="Biotechnol. Biofuels">
        <title>New insights from the biogas microbiome by comprehensive genome-resolved metagenomics of nearly 1600 species originating from multiple anaerobic digesters.</title>
        <authorList>
            <person name="Campanaro S."/>
            <person name="Treu L."/>
            <person name="Rodriguez-R L.M."/>
            <person name="Kovalovszki A."/>
            <person name="Ziels R.M."/>
            <person name="Maus I."/>
            <person name="Zhu X."/>
            <person name="Kougias P.G."/>
            <person name="Basile A."/>
            <person name="Luo G."/>
            <person name="Schluter A."/>
            <person name="Konstantinidis K.T."/>
            <person name="Angelidaki I."/>
        </authorList>
    </citation>
    <scope>NUCLEOTIDE SEQUENCE [LARGE SCALE GENOMIC DNA]</scope>
    <source>
        <strain evidence="2">AS06rmzACSIP_256</strain>
    </source>
</reference>
<dbReference type="NCBIfam" id="NF047752">
    <property type="entry name" value="MntA_antitoxin"/>
    <property type="match status" value="1"/>
</dbReference>
<evidence type="ECO:0000313" key="3">
    <source>
        <dbReference type="Proteomes" id="UP000536534"/>
    </source>
</evidence>
<name>A0A7X7LYL1_9RHOO</name>
<dbReference type="InterPro" id="IPR052930">
    <property type="entry name" value="TA_antitoxin_MntA"/>
</dbReference>
<dbReference type="InterPro" id="IPR041633">
    <property type="entry name" value="Polbeta"/>
</dbReference>
<dbReference type="Pfam" id="PF18765">
    <property type="entry name" value="Polbeta"/>
    <property type="match status" value="1"/>
</dbReference>
<dbReference type="PANTHER" id="PTHR43852">
    <property type="entry name" value="NUCLEOTIDYLTRANSFERASE"/>
    <property type="match status" value="1"/>
</dbReference>
<dbReference type="SUPFAM" id="SSF81301">
    <property type="entry name" value="Nucleotidyltransferase"/>
    <property type="match status" value="1"/>
</dbReference>
<dbReference type="GO" id="GO:0016740">
    <property type="term" value="F:transferase activity"/>
    <property type="evidence" value="ECO:0007669"/>
    <property type="project" value="UniProtKB-KW"/>
</dbReference>
<feature type="domain" description="Polymerase beta nucleotidyltransferase" evidence="1">
    <location>
        <begin position="6"/>
        <end position="101"/>
    </location>
</feature>
<dbReference type="Gene3D" id="3.30.460.10">
    <property type="entry name" value="Beta Polymerase, domain 2"/>
    <property type="match status" value="1"/>
</dbReference>
<evidence type="ECO:0000259" key="1">
    <source>
        <dbReference type="Pfam" id="PF18765"/>
    </source>
</evidence>
<dbReference type="AlphaFoldDB" id="A0A7X7LYL1"/>
<protein>
    <submittedName>
        <fullName evidence="2">Nucleotidyltransferase domain-containing protein</fullName>
    </submittedName>
</protein>
<organism evidence="2 3">
    <name type="scientific">Thauera phenolivorans</name>
    <dbReference type="NCBI Taxonomy" id="1792543"/>
    <lineage>
        <taxon>Bacteria</taxon>
        <taxon>Pseudomonadati</taxon>
        <taxon>Pseudomonadota</taxon>
        <taxon>Betaproteobacteria</taxon>
        <taxon>Rhodocyclales</taxon>
        <taxon>Zoogloeaceae</taxon>
        <taxon>Thauera</taxon>
    </lineage>
</organism>
<dbReference type="Proteomes" id="UP000536534">
    <property type="component" value="Unassembled WGS sequence"/>
</dbReference>
<gene>
    <name evidence="2" type="ORF">GX576_15570</name>
</gene>
<dbReference type="EMBL" id="JAAYYV010000451">
    <property type="protein sequence ID" value="NLF55786.1"/>
    <property type="molecule type" value="Genomic_DNA"/>
</dbReference>
<comment type="caution">
    <text evidence="2">The sequence shown here is derived from an EMBL/GenBank/DDBJ whole genome shotgun (WGS) entry which is preliminary data.</text>
</comment>
<keyword evidence="2" id="KW-0808">Transferase</keyword>
<dbReference type="InterPro" id="IPR043519">
    <property type="entry name" value="NT_sf"/>
</dbReference>